<evidence type="ECO:0000313" key="1">
    <source>
        <dbReference type="EMBL" id="KAJ9597465.1"/>
    </source>
</evidence>
<keyword evidence="2" id="KW-1185">Reference proteome</keyword>
<reference evidence="1" key="2">
    <citation type="submission" date="2023-05" db="EMBL/GenBank/DDBJ databases">
        <authorList>
            <person name="Fouks B."/>
        </authorList>
    </citation>
    <scope>NUCLEOTIDE SEQUENCE</scope>
    <source>
        <strain evidence="1">Stay&amp;Tobe</strain>
        <tissue evidence="1">Testes</tissue>
    </source>
</reference>
<organism evidence="1 2">
    <name type="scientific">Diploptera punctata</name>
    <name type="common">Pacific beetle cockroach</name>
    <dbReference type="NCBI Taxonomy" id="6984"/>
    <lineage>
        <taxon>Eukaryota</taxon>
        <taxon>Metazoa</taxon>
        <taxon>Ecdysozoa</taxon>
        <taxon>Arthropoda</taxon>
        <taxon>Hexapoda</taxon>
        <taxon>Insecta</taxon>
        <taxon>Pterygota</taxon>
        <taxon>Neoptera</taxon>
        <taxon>Polyneoptera</taxon>
        <taxon>Dictyoptera</taxon>
        <taxon>Blattodea</taxon>
        <taxon>Blaberoidea</taxon>
        <taxon>Blaberidae</taxon>
        <taxon>Diplopterinae</taxon>
        <taxon>Diploptera</taxon>
    </lineage>
</organism>
<reference evidence="1" key="1">
    <citation type="journal article" date="2023" name="IScience">
        <title>Live-bearing cockroach genome reveals convergent evolutionary mechanisms linked to viviparity in insects and beyond.</title>
        <authorList>
            <person name="Fouks B."/>
            <person name="Harrison M.C."/>
            <person name="Mikhailova A.A."/>
            <person name="Marchal E."/>
            <person name="English S."/>
            <person name="Carruthers M."/>
            <person name="Jennings E.C."/>
            <person name="Chiamaka E.L."/>
            <person name="Frigard R.A."/>
            <person name="Pippel M."/>
            <person name="Attardo G.M."/>
            <person name="Benoit J.B."/>
            <person name="Bornberg-Bauer E."/>
            <person name="Tobe S.S."/>
        </authorList>
    </citation>
    <scope>NUCLEOTIDE SEQUENCE</scope>
    <source>
        <strain evidence="1">Stay&amp;Tobe</strain>
    </source>
</reference>
<comment type="caution">
    <text evidence="1">The sequence shown here is derived from an EMBL/GenBank/DDBJ whole genome shotgun (WGS) entry which is preliminary data.</text>
</comment>
<protein>
    <submittedName>
        <fullName evidence="1">Uncharacterized protein</fullName>
    </submittedName>
</protein>
<proteinExistence type="predicted"/>
<name>A0AAD8AEZ4_DIPPU</name>
<feature type="non-terminal residue" evidence="1">
    <location>
        <position position="73"/>
    </location>
</feature>
<dbReference type="EMBL" id="JASPKZ010001607">
    <property type="protein sequence ID" value="KAJ9597465.1"/>
    <property type="molecule type" value="Genomic_DNA"/>
</dbReference>
<feature type="non-terminal residue" evidence="1">
    <location>
        <position position="1"/>
    </location>
</feature>
<dbReference type="Proteomes" id="UP001233999">
    <property type="component" value="Unassembled WGS sequence"/>
</dbReference>
<dbReference type="AlphaFoldDB" id="A0AAD8AEZ4"/>
<evidence type="ECO:0000313" key="2">
    <source>
        <dbReference type="Proteomes" id="UP001233999"/>
    </source>
</evidence>
<gene>
    <name evidence="1" type="ORF">L9F63_011686</name>
</gene>
<sequence length="73" mass="8445">SEMVLFNLIAYNFQMKTNSLQFSINDNIHKFGHFAKCVSSAMQKCPTITRSEVTSLYMQTKIMELIRSLHLLT</sequence>
<accession>A0AAD8AEZ4</accession>